<name>A0A368XA49_MARNT</name>
<organism evidence="1 2">
    <name type="scientific">Marinobacter nauticus</name>
    <name type="common">Marinobacter hydrocarbonoclasticus</name>
    <name type="synonym">Marinobacter aquaeolei</name>
    <dbReference type="NCBI Taxonomy" id="2743"/>
    <lineage>
        <taxon>Bacteria</taxon>
        <taxon>Pseudomonadati</taxon>
        <taxon>Pseudomonadota</taxon>
        <taxon>Gammaproteobacteria</taxon>
        <taxon>Pseudomonadales</taxon>
        <taxon>Marinobacteraceae</taxon>
        <taxon>Marinobacter</taxon>
    </lineage>
</organism>
<proteinExistence type="predicted"/>
<dbReference type="AlphaFoldDB" id="A0A368XA49"/>
<evidence type="ECO:0000313" key="2">
    <source>
        <dbReference type="Proteomes" id="UP000253647"/>
    </source>
</evidence>
<protein>
    <submittedName>
        <fullName evidence="1">Uncharacterized protein</fullName>
    </submittedName>
</protein>
<dbReference type="Proteomes" id="UP000253647">
    <property type="component" value="Unassembled WGS sequence"/>
</dbReference>
<reference evidence="1 2" key="1">
    <citation type="submission" date="2018-07" db="EMBL/GenBank/DDBJ databases">
        <title>Freshwater and sediment microbial communities from various areas in North America, analyzing microbe dynamics in response to fracking.</title>
        <authorList>
            <person name="Lamendella R."/>
        </authorList>
    </citation>
    <scope>NUCLEOTIDE SEQUENCE [LARGE SCALE GENOMIC DNA]</scope>
    <source>
        <strain evidence="1 2">105B</strain>
    </source>
</reference>
<comment type="caution">
    <text evidence="1">The sequence shown here is derived from an EMBL/GenBank/DDBJ whole genome shotgun (WGS) entry which is preliminary data.</text>
</comment>
<sequence>MIILDEIVTGPARLVLPQLQVRTLELTRYSVVKIGQSVHPLRRWRKHRRSQRHKWNRMVVLYSTSSHKSVCAVERALISTLKEMKPSACRNIAPGGEGVNNPSSYNRFYIYALVGSKRSQV</sequence>
<accession>A0A368XA49</accession>
<evidence type="ECO:0000313" key="1">
    <source>
        <dbReference type="EMBL" id="RCW62904.1"/>
    </source>
</evidence>
<dbReference type="EMBL" id="QPJI01000020">
    <property type="protein sequence ID" value="RCW62904.1"/>
    <property type="molecule type" value="Genomic_DNA"/>
</dbReference>
<gene>
    <name evidence="1" type="ORF">DET61_12026</name>
</gene>